<accession>A0AAV1G7V8</accession>
<feature type="compositionally biased region" description="Basic and acidic residues" evidence="2">
    <location>
        <begin position="903"/>
        <end position="920"/>
    </location>
</feature>
<feature type="coiled-coil region" evidence="1">
    <location>
        <begin position="566"/>
        <end position="656"/>
    </location>
</feature>
<dbReference type="PANTHER" id="PTHR47615">
    <property type="entry name" value="COILED-COIL DOMAIN-CONTAINING PROTEIN 158"/>
    <property type="match status" value="1"/>
</dbReference>
<reference evidence="3" key="1">
    <citation type="submission" date="2023-08" db="EMBL/GenBank/DDBJ databases">
        <authorList>
            <person name="Alioto T."/>
            <person name="Alioto T."/>
            <person name="Gomez Garrido J."/>
        </authorList>
    </citation>
    <scope>NUCLEOTIDE SEQUENCE</scope>
</reference>
<feature type="coiled-coil region" evidence="1">
    <location>
        <begin position="710"/>
        <end position="786"/>
    </location>
</feature>
<feature type="compositionally biased region" description="Basic and acidic residues" evidence="2">
    <location>
        <begin position="108"/>
        <end position="117"/>
    </location>
</feature>
<evidence type="ECO:0000313" key="3">
    <source>
        <dbReference type="EMBL" id="CAJ1069295.1"/>
    </source>
</evidence>
<keyword evidence="4" id="KW-1185">Reference proteome</keyword>
<organism evidence="3 4">
    <name type="scientific">Xyrichtys novacula</name>
    <name type="common">Pearly razorfish</name>
    <name type="synonym">Hemipteronotus novacula</name>
    <dbReference type="NCBI Taxonomy" id="13765"/>
    <lineage>
        <taxon>Eukaryota</taxon>
        <taxon>Metazoa</taxon>
        <taxon>Chordata</taxon>
        <taxon>Craniata</taxon>
        <taxon>Vertebrata</taxon>
        <taxon>Euteleostomi</taxon>
        <taxon>Actinopterygii</taxon>
        <taxon>Neopterygii</taxon>
        <taxon>Teleostei</taxon>
        <taxon>Neoteleostei</taxon>
        <taxon>Acanthomorphata</taxon>
        <taxon>Eupercaria</taxon>
        <taxon>Labriformes</taxon>
        <taxon>Labridae</taxon>
        <taxon>Xyrichtys</taxon>
    </lineage>
</organism>
<feature type="region of interest" description="Disordered" evidence="2">
    <location>
        <begin position="304"/>
        <end position="332"/>
    </location>
</feature>
<feature type="coiled-coil region" evidence="1">
    <location>
        <begin position="229"/>
        <end position="263"/>
    </location>
</feature>
<proteinExistence type="predicted"/>
<gene>
    <name evidence="3" type="ORF">XNOV1_A017155</name>
</gene>
<feature type="compositionally biased region" description="Basic and acidic residues" evidence="2">
    <location>
        <begin position="881"/>
        <end position="891"/>
    </location>
</feature>
<evidence type="ECO:0000256" key="2">
    <source>
        <dbReference type="SAM" id="MobiDB-lite"/>
    </source>
</evidence>
<feature type="coiled-coil region" evidence="1">
    <location>
        <begin position="59"/>
        <end position="86"/>
    </location>
</feature>
<protein>
    <submittedName>
        <fullName evidence="3">Coiled-coil domain-containing protein 158-like isoform X5</fullName>
    </submittedName>
</protein>
<dbReference type="AlphaFoldDB" id="A0AAV1G7V8"/>
<feature type="region of interest" description="Disordered" evidence="2">
    <location>
        <begin position="97"/>
        <end position="133"/>
    </location>
</feature>
<name>A0AAV1G7V8_XYRNO</name>
<sequence>MSAEFQPSVLQSFRLFKDNGANVLQPESPPSTSKLSGATAGITEANDACPQLKFSSLTLDELSAELDRRTKETQRLQEEVENATKLTLERFACTHGSQGYPGKSSHNHNFDDYDSSKDSPTPSPHPPKTSPLACGMYWVSQTRAQSGTSSSRGEVFEKEIDECLQQLSDLQLSKIPDQCEHKTSSLDKATVNLKTELHKVQMEKDIMSDLRLKDSRTHVVQMEKMLCMLEELQNIKRAGDQKLQQTDEETLSLNKEVETLERNVKEMPHATLSHNKDGQDITTSSDMVVISSQLNQVTELMEESNNGKNKLQEKPFMSQEHPMSEERRGANEPNERIEDLIACLGQEVVLLTEKLSSSKNDSSSLSTKLETLKELAERQTSLHLCQVLELESTLHSHKDKVCCLEQQLIQAQSQLVDIQREREKSLQHVEELHSQICQLKRCGEQQQCELQDEVKVLRGQLEEAREQLRQGKEEKTCLEALLEQRAREGREVQELLEKKTTDLHSRQQEAEQYLAWLEVAQTQCQILQAEGQTVRLQLDDRERMLEVLRSKMESSIQMSEQHSHAINNLHQENSLLSNQLNQHKQEIEQLRVELEMNKSDLAAAEQERRRLRVSVEEQSQHLQEETLKKQQLSSQLAVLQMQFLNLTEEHQQLQQLHIYTSEEHKGVVLKLQGQLRNSHKELDQVRSTLRTLEGADEHGLQVAMEMQKKVTARREQIDSLQSKIQHLEETIEKLHQGKRQQSLEHQHQLQELSFIREEKRQLRREVEALRSKDKQLRERIDKVEAILHKMSESFADCQDFIQLKEQEFFRLKLQHALDLKELQGQNLTAPYAPPPDLDSPSPSALTAPPSSQHAFNTHITKESPAKEFRSLVKELQGVLSENHRPHTEHASGRSSFLRRRSAPAREHSTSSSDKDKEVKAASRFRRKTCGSEPHIRRMAELNGKMIHNKPHTDTAAGRFSSSLQFLSLGRRSPVHTLLTSDPNSHQ</sequence>
<feature type="coiled-coil region" evidence="1">
    <location>
        <begin position="454"/>
        <end position="498"/>
    </location>
</feature>
<feature type="compositionally biased region" description="Basic and acidic residues" evidence="2">
    <location>
        <begin position="322"/>
        <end position="332"/>
    </location>
</feature>
<keyword evidence="1" id="KW-0175">Coiled coil</keyword>
<evidence type="ECO:0000256" key="1">
    <source>
        <dbReference type="SAM" id="Coils"/>
    </source>
</evidence>
<dbReference type="InterPro" id="IPR031809">
    <property type="entry name" value="CCDC158"/>
</dbReference>
<evidence type="ECO:0000313" key="4">
    <source>
        <dbReference type="Proteomes" id="UP001178508"/>
    </source>
</evidence>
<dbReference type="Proteomes" id="UP001178508">
    <property type="component" value="Chromosome 12"/>
</dbReference>
<feature type="region of interest" description="Disordered" evidence="2">
    <location>
        <begin position="878"/>
        <end position="933"/>
    </location>
</feature>
<feature type="compositionally biased region" description="Low complexity" evidence="2">
    <location>
        <begin position="838"/>
        <end position="851"/>
    </location>
</feature>
<dbReference type="PANTHER" id="PTHR47615:SF1">
    <property type="entry name" value="COILED-COIL DOMAIN-CONTAINING PROTEIN 158"/>
    <property type="match status" value="1"/>
</dbReference>
<dbReference type="EMBL" id="OY660875">
    <property type="protein sequence ID" value="CAJ1069295.1"/>
    <property type="molecule type" value="Genomic_DNA"/>
</dbReference>
<feature type="region of interest" description="Disordered" evidence="2">
    <location>
        <begin position="826"/>
        <end position="854"/>
    </location>
</feature>
<dbReference type="Pfam" id="PF15921">
    <property type="entry name" value="CCDC158"/>
    <property type="match status" value="2"/>
</dbReference>